<evidence type="ECO:0000313" key="1">
    <source>
        <dbReference type="EMBL" id="MBB0242654.1"/>
    </source>
</evidence>
<name>A0A7W3T9B7_9ACTN</name>
<protein>
    <submittedName>
        <fullName evidence="1">Alkylhydroperoxidase</fullName>
    </submittedName>
</protein>
<organism evidence="1 2">
    <name type="scientific">Streptomyces alkaliphilus</name>
    <dbReference type="NCBI Taxonomy" id="1472722"/>
    <lineage>
        <taxon>Bacteria</taxon>
        <taxon>Bacillati</taxon>
        <taxon>Actinomycetota</taxon>
        <taxon>Actinomycetes</taxon>
        <taxon>Kitasatosporales</taxon>
        <taxon>Streptomycetaceae</taxon>
        <taxon>Streptomyces</taxon>
    </lineage>
</organism>
<proteinExistence type="predicted"/>
<dbReference type="EMBL" id="VKHT01000009">
    <property type="protein sequence ID" value="MBB0242654.1"/>
    <property type="molecule type" value="Genomic_DNA"/>
</dbReference>
<gene>
    <name evidence="1" type="ORF">FNQ90_00660</name>
</gene>
<dbReference type="Gene3D" id="1.20.1290.10">
    <property type="entry name" value="AhpD-like"/>
    <property type="match status" value="1"/>
</dbReference>
<dbReference type="SUPFAM" id="SSF69118">
    <property type="entry name" value="AhpD-like"/>
    <property type="match status" value="1"/>
</dbReference>
<keyword evidence="1" id="KW-0560">Oxidoreductase</keyword>
<evidence type="ECO:0000313" key="2">
    <source>
        <dbReference type="Proteomes" id="UP000538929"/>
    </source>
</evidence>
<comment type="caution">
    <text evidence="1">The sequence shown here is derived from an EMBL/GenBank/DDBJ whole genome shotgun (WGS) entry which is preliminary data.</text>
</comment>
<reference evidence="2" key="1">
    <citation type="submission" date="2019-10" db="EMBL/GenBank/DDBJ databases">
        <title>Streptomyces sp. nov., a novel actinobacterium isolated from alkaline environment.</title>
        <authorList>
            <person name="Golinska P."/>
        </authorList>
    </citation>
    <scope>NUCLEOTIDE SEQUENCE [LARGE SCALE GENOMIC DNA]</scope>
    <source>
        <strain evidence="2">DSM 42118</strain>
    </source>
</reference>
<accession>A0A7W3T9B7</accession>
<dbReference type="InterPro" id="IPR029032">
    <property type="entry name" value="AhpD-like"/>
</dbReference>
<dbReference type="Proteomes" id="UP000538929">
    <property type="component" value="Unassembled WGS sequence"/>
</dbReference>
<keyword evidence="2" id="KW-1185">Reference proteome</keyword>
<dbReference type="GO" id="GO:0004601">
    <property type="term" value="F:peroxidase activity"/>
    <property type="evidence" value="ECO:0007669"/>
    <property type="project" value="UniProtKB-KW"/>
</dbReference>
<sequence length="351" mass="36815">MTTRTIVRAVVRGSLRDIHHVTAVPPNRAGGEVARVYARAEREFGVLAPPLALHSSAPGPLAACWLLLSRTLLTEGRVGRAVKEAVATEVSRANSCPYCVDIHQAAVDTLPRPTPDTPGAEAAAWLRSGAGQGEPAPFGAGETAEIIGVALTFHYLNRMVNVFLDDSPVPAPAALRGPILRAVARTMRPAGGSLDTDADDDLLPGAPLPSELRWAKAAPAVADALARSVAAVEHAARWVPHPVRALLTDRLADDGEGAPGPGRARLEAALAGLREPDQRAIGRIALLTAFSAQQLTGADVAAFREHHPGDRELVELTSWAALRTAVVVAGRLAAPPPRIRHPKPSSDPLSC</sequence>
<dbReference type="AlphaFoldDB" id="A0A7W3T9B7"/>
<dbReference type="RefSeq" id="WP_182604451.1">
    <property type="nucleotide sequence ID" value="NZ_VKHT01000009.1"/>
</dbReference>
<keyword evidence="1" id="KW-0575">Peroxidase</keyword>